<keyword evidence="5 6" id="KW-0472">Membrane</keyword>
<dbReference type="Gene3D" id="1.20.1250.20">
    <property type="entry name" value="MFS general substrate transporter like domains"/>
    <property type="match status" value="2"/>
</dbReference>
<reference evidence="8 9" key="1">
    <citation type="submission" date="2019-04" db="EMBL/GenBank/DDBJ databases">
        <title>Phreatobacter aquaticus sp. nov.</title>
        <authorList>
            <person name="Choi A."/>
        </authorList>
    </citation>
    <scope>NUCLEOTIDE SEQUENCE [LARGE SCALE GENOMIC DNA]</scope>
    <source>
        <strain evidence="8 9">KCTC 52518</strain>
    </source>
</reference>
<dbReference type="InterPro" id="IPR024671">
    <property type="entry name" value="Atg22-like"/>
</dbReference>
<name>A0A4D7B249_9HYPH</name>
<gene>
    <name evidence="8" type="ORF">E8M01_11255</name>
</gene>
<evidence type="ECO:0000313" key="8">
    <source>
        <dbReference type="EMBL" id="QCI64748.1"/>
    </source>
</evidence>
<sequence>MQTQSLAVAEPPAEPARSAAITGWVLFDWAAQPYFTLINTFVYAPFFASAVAANPVEGQAMWGFATSAAGLAIAFLSPILGAIADASGRRKPWIAAFGVLLVVGSGLLWFGRPGAPETVALVLFAFVLATIGAEFATVFNNSMMPTLVPPDRMGRLSGLGWAIGYVGGMTSLILMLGFLVANPETGKTIIGLKPLFGLDAAAREGDRAAGPLTALWFIVFVIPLFLFTPDVPARMGMADAARSGLRSIRGTIAELRKHRNIMVFLIANMIYMDGLIALFALGGIYAAGVFGWTTIEIGLFGMLLTITGTFGALIGGKLDDAIGSKPVILGAILFLTLSTFAILLIGPGHVFFVFETAKPMPGDGLFATLPERIYLILGGIMGAAAGPLQAASRSLLVRLAPRDKIGQFFGLFALSGKVTAFVGPFLSSVVTLALNDQRAGLGVLLVMFVIGAITLTQVRTRPAPA</sequence>
<dbReference type="PANTHER" id="PTHR23519">
    <property type="entry name" value="AUTOPHAGY-RELATED PROTEIN 22"/>
    <property type="match status" value="1"/>
</dbReference>
<keyword evidence="9" id="KW-1185">Reference proteome</keyword>
<feature type="transmembrane region" description="Helical" evidence="6">
    <location>
        <begin position="60"/>
        <end position="81"/>
    </location>
</feature>
<dbReference type="KEGG" id="pstg:E8M01_11255"/>
<dbReference type="PANTHER" id="PTHR23519:SF1">
    <property type="entry name" value="AUTOPHAGY-RELATED PROTEIN 22"/>
    <property type="match status" value="1"/>
</dbReference>
<feature type="transmembrane region" description="Helical" evidence="6">
    <location>
        <begin position="408"/>
        <end position="433"/>
    </location>
</feature>
<feature type="domain" description="Major facilitator superfamily (MFS) profile" evidence="7">
    <location>
        <begin position="260"/>
        <end position="465"/>
    </location>
</feature>
<feature type="transmembrane region" description="Helical" evidence="6">
    <location>
        <begin position="373"/>
        <end position="396"/>
    </location>
</feature>
<keyword evidence="3 6" id="KW-0812">Transmembrane</keyword>
<keyword evidence="4 6" id="KW-1133">Transmembrane helix</keyword>
<dbReference type="SUPFAM" id="SSF103473">
    <property type="entry name" value="MFS general substrate transporter"/>
    <property type="match status" value="1"/>
</dbReference>
<feature type="transmembrane region" description="Helical" evidence="6">
    <location>
        <begin position="34"/>
        <end position="54"/>
    </location>
</feature>
<dbReference type="PROSITE" id="PS50850">
    <property type="entry name" value="MFS"/>
    <property type="match status" value="1"/>
</dbReference>
<feature type="transmembrane region" description="Helical" evidence="6">
    <location>
        <begin position="118"/>
        <end position="139"/>
    </location>
</feature>
<dbReference type="InterPro" id="IPR050495">
    <property type="entry name" value="ATG22/LtaA_families"/>
</dbReference>
<feature type="transmembrane region" description="Helical" evidence="6">
    <location>
        <begin position="261"/>
        <end position="285"/>
    </location>
</feature>
<dbReference type="AlphaFoldDB" id="A0A4D7B249"/>
<feature type="transmembrane region" description="Helical" evidence="6">
    <location>
        <begin position="159"/>
        <end position="181"/>
    </location>
</feature>
<feature type="transmembrane region" description="Helical" evidence="6">
    <location>
        <begin position="208"/>
        <end position="227"/>
    </location>
</feature>
<comment type="subcellular location">
    <subcellularLocation>
        <location evidence="1">Endomembrane system</location>
        <topology evidence="1">Multi-pass membrane protein</topology>
    </subcellularLocation>
</comment>
<dbReference type="OrthoDB" id="9768783at2"/>
<protein>
    <submittedName>
        <fullName evidence="8">MFS transporter</fullName>
    </submittedName>
</protein>
<dbReference type="InterPro" id="IPR020846">
    <property type="entry name" value="MFS_dom"/>
</dbReference>
<accession>A0A4D7B249</accession>
<feature type="transmembrane region" description="Helical" evidence="6">
    <location>
        <begin position="327"/>
        <end position="353"/>
    </location>
</feature>
<evidence type="ECO:0000256" key="1">
    <source>
        <dbReference type="ARBA" id="ARBA00004127"/>
    </source>
</evidence>
<evidence type="ECO:0000313" key="9">
    <source>
        <dbReference type="Proteomes" id="UP000298781"/>
    </source>
</evidence>
<dbReference type="Pfam" id="PF11700">
    <property type="entry name" value="ATG22"/>
    <property type="match status" value="1"/>
</dbReference>
<evidence type="ECO:0000256" key="3">
    <source>
        <dbReference type="ARBA" id="ARBA00022692"/>
    </source>
</evidence>
<evidence type="ECO:0000259" key="7">
    <source>
        <dbReference type="PROSITE" id="PS50850"/>
    </source>
</evidence>
<dbReference type="GO" id="GO:0012505">
    <property type="term" value="C:endomembrane system"/>
    <property type="evidence" value="ECO:0007669"/>
    <property type="project" value="UniProtKB-SubCell"/>
</dbReference>
<evidence type="ECO:0000256" key="4">
    <source>
        <dbReference type="ARBA" id="ARBA00022989"/>
    </source>
</evidence>
<organism evidence="8 9">
    <name type="scientific">Phreatobacter stygius</name>
    <dbReference type="NCBI Taxonomy" id="1940610"/>
    <lineage>
        <taxon>Bacteria</taxon>
        <taxon>Pseudomonadati</taxon>
        <taxon>Pseudomonadota</taxon>
        <taxon>Alphaproteobacteria</taxon>
        <taxon>Hyphomicrobiales</taxon>
        <taxon>Phreatobacteraceae</taxon>
        <taxon>Phreatobacter</taxon>
    </lineage>
</organism>
<feature type="transmembrane region" description="Helical" evidence="6">
    <location>
        <begin position="93"/>
        <end position="112"/>
    </location>
</feature>
<dbReference type="RefSeq" id="WP_136960199.1">
    <property type="nucleotide sequence ID" value="NZ_CP039690.1"/>
</dbReference>
<evidence type="ECO:0000256" key="2">
    <source>
        <dbReference type="ARBA" id="ARBA00022448"/>
    </source>
</evidence>
<keyword evidence="2" id="KW-0813">Transport</keyword>
<dbReference type="EMBL" id="CP039690">
    <property type="protein sequence ID" value="QCI64748.1"/>
    <property type="molecule type" value="Genomic_DNA"/>
</dbReference>
<proteinExistence type="predicted"/>
<feature type="transmembrane region" description="Helical" evidence="6">
    <location>
        <begin position="439"/>
        <end position="458"/>
    </location>
</feature>
<dbReference type="InterPro" id="IPR036259">
    <property type="entry name" value="MFS_trans_sf"/>
</dbReference>
<dbReference type="Proteomes" id="UP000298781">
    <property type="component" value="Chromosome"/>
</dbReference>
<evidence type="ECO:0000256" key="6">
    <source>
        <dbReference type="SAM" id="Phobius"/>
    </source>
</evidence>
<evidence type="ECO:0000256" key="5">
    <source>
        <dbReference type="ARBA" id="ARBA00023136"/>
    </source>
</evidence>
<dbReference type="GO" id="GO:0022857">
    <property type="term" value="F:transmembrane transporter activity"/>
    <property type="evidence" value="ECO:0007669"/>
    <property type="project" value="InterPro"/>
</dbReference>
<feature type="transmembrane region" description="Helical" evidence="6">
    <location>
        <begin position="297"/>
        <end position="315"/>
    </location>
</feature>